<proteinExistence type="predicted"/>
<evidence type="ECO:0000313" key="1">
    <source>
        <dbReference type="EMBL" id="MDR7329052.1"/>
    </source>
</evidence>
<evidence type="ECO:0000313" key="2">
    <source>
        <dbReference type="Proteomes" id="UP001180840"/>
    </source>
</evidence>
<protein>
    <submittedName>
        <fullName evidence="1">Uncharacterized protein</fullName>
    </submittedName>
</protein>
<organism evidence="1 2">
    <name type="scientific">Corynebacterium guangdongense</name>
    <dbReference type="NCBI Taxonomy" id="1783348"/>
    <lineage>
        <taxon>Bacteria</taxon>
        <taxon>Bacillati</taxon>
        <taxon>Actinomycetota</taxon>
        <taxon>Actinomycetes</taxon>
        <taxon>Mycobacteriales</taxon>
        <taxon>Corynebacteriaceae</taxon>
        <taxon>Corynebacterium</taxon>
    </lineage>
</organism>
<sequence>MTSTPGITAWDLAGLIREREPVTLADIHSIIHHPRSLARPMASWRPPSKKVPLVDGTGTRHMLSLTVTRHRVGTRARARILGYTGDREPAYLVLVRVTDPTGRDVPTEVAEAWVRAIVGKRDVQSVHEIGAGHAPTFAWLVDGHYSPVPSPASLFSTASDAA</sequence>
<accession>A0ABU1ZXV3</accession>
<dbReference type="EMBL" id="JAVDXZ010000001">
    <property type="protein sequence ID" value="MDR7329052.1"/>
    <property type="molecule type" value="Genomic_DNA"/>
</dbReference>
<dbReference type="Proteomes" id="UP001180840">
    <property type="component" value="Unassembled WGS sequence"/>
</dbReference>
<keyword evidence="2" id="KW-1185">Reference proteome</keyword>
<comment type="caution">
    <text evidence="1">The sequence shown here is derived from an EMBL/GenBank/DDBJ whole genome shotgun (WGS) entry which is preliminary data.</text>
</comment>
<name>A0ABU1ZXV3_9CORY</name>
<gene>
    <name evidence="1" type="ORF">J2S39_000728</name>
</gene>
<reference evidence="1" key="1">
    <citation type="submission" date="2023-07" db="EMBL/GenBank/DDBJ databases">
        <title>Sequencing the genomes of 1000 actinobacteria strains.</title>
        <authorList>
            <person name="Klenk H.-P."/>
        </authorList>
    </citation>
    <scope>NUCLEOTIDE SEQUENCE</scope>
    <source>
        <strain evidence="1">DSM 107476</strain>
    </source>
</reference>
<dbReference type="RefSeq" id="WP_290198027.1">
    <property type="nucleotide sequence ID" value="NZ_CP047654.1"/>
</dbReference>